<name>A0A222Z1V5_9CAUD</name>
<protein>
    <submittedName>
        <fullName evidence="1">Uncharacterized protein</fullName>
    </submittedName>
</protein>
<sequence length="56" mass="6247">MPVEVKGYFLKYKDIHGNIKETDEIISHAEALIEKAELEADGALSVKIVKYISVLS</sequence>
<proteinExistence type="predicted"/>
<evidence type="ECO:0000313" key="2">
    <source>
        <dbReference type="Proteomes" id="UP000224072"/>
    </source>
</evidence>
<gene>
    <name evidence="1" type="ORF">SEA_PEEBS_40</name>
</gene>
<evidence type="ECO:0000313" key="1">
    <source>
        <dbReference type="EMBL" id="ASR77746.1"/>
    </source>
</evidence>
<keyword evidence="2" id="KW-1185">Reference proteome</keyword>
<dbReference type="EMBL" id="MF347638">
    <property type="protein sequence ID" value="ASR77746.1"/>
    <property type="molecule type" value="Genomic_DNA"/>
</dbReference>
<organism evidence="1 2">
    <name type="scientific">Streptomyces phage Peebs</name>
    <dbReference type="NCBI Taxonomy" id="2023994"/>
    <lineage>
        <taxon>Viruses</taxon>
        <taxon>Duplodnaviria</taxon>
        <taxon>Heunggongvirae</taxon>
        <taxon>Uroviricota</taxon>
        <taxon>Caudoviricetes</taxon>
        <taxon>Stanwilliamsviridae</taxon>
        <taxon>Boydwoodruffvirinae</taxon>
        <taxon>Samistivirus</taxon>
        <taxon>Samistivirus peebs</taxon>
    </lineage>
</organism>
<reference evidence="1 2" key="1">
    <citation type="submission" date="2017-06" db="EMBL/GenBank/DDBJ databases">
        <authorList>
            <person name="Gicewicz E.A."/>
            <person name="Hiryak K.M."/>
            <person name="Horoschock A.N."/>
            <person name="Kneeream E.R."/>
            <person name="Luchetta J."/>
            <person name="Mikolon A.R."/>
            <person name="Smith S.N."/>
            <person name="Svintozelskiy S."/>
            <person name="Yucha M.L."/>
            <person name="Manna D.P."/>
            <person name="Pidcock K.A."/>
            <person name="Laing C.E."/>
            <person name="Aguayo I.A."/>
            <person name="Delwel I.O."/>
            <person name="Garcia C."/>
            <person name="Martinez A."/>
            <person name="Hughes L.E."/>
            <person name="Garlena R.A."/>
            <person name="Russell D.A."/>
            <person name="Pope W.H."/>
            <person name="Jacobs-Sera D."/>
            <person name="Hendrix R.W."/>
            <person name="Hatfull G.F."/>
        </authorList>
    </citation>
    <scope>NUCLEOTIDE SEQUENCE [LARGE SCALE GENOMIC DNA]</scope>
</reference>
<accession>A0A222Z1V5</accession>
<dbReference type="Proteomes" id="UP000224072">
    <property type="component" value="Segment"/>
</dbReference>